<dbReference type="InterPro" id="IPR036157">
    <property type="entry name" value="dUTPase-like_sf"/>
</dbReference>
<evidence type="ECO:0008006" key="3">
    <source>
        <dbReference type="Google" id="ProtNLM"/>
    </source>
</evidence>
<sequence>MKIGFGKVNKLAMIPEENAGIIPIVTPTPLEIQAGERIDLKTGLVVRVPEGYILGIQSEPSILVHKGLEVLGPTFVAPEDEAELIIPLLNVGKGQLNLHSGMQVAVALLHVIEPVEIETFSPEEPKVLKRPPRRPRSDPFKFEVS</sequence>
<protein>
    <recommendedName>
        <fullName evidence="3">dUTPase-like domain-containing protein</fullName>
    </recommendedName>
</protein>
<comment type="caution">
    <text evidence="2">The sequence shown here is derived from an EMBL/GenBank/DDBJ whole genome shotgun (WGS) entry which is preliminary data.</text>
</comment>
<accession>A0A0F9H7B9</accession>
<feature type="region of interest" description="Disordered" evidence="1">
    <location>
        <begin position="123"/>
        <end position="145"/>
    </location>
</feature>
<reference evidence="2" key="1">
    <citation type="journal article" date="2015" name="Nature">
        <title>Complex archaea that bridge the gap between prokaryotes and eukaryotes.</title>
        <authorList>
            <person name="Spang A."/>
            <person name="Saw J.H."/>
            <person name="Jorgensen S.L."/>
            <person name="Zaremba-Niedzwiedzka K."/>
            <person name="Martijn J."/>
            <person name="Lind A.E."/>
            <person name="van Eijk R."/>
            <person name="Schleper C."/>
            <person name="Guy L."/>
            <person name="Ettema T.J."/>
        </authorList>
    </citation>
    <scope>NUCLEOTIDE SEQUENCE</scope>
</reference>
<evidence type="ECO:0000256" key="1">
    <source>
        <dbReference type="SAM" id="MobiDB-lite"/>
    </source>
</evidence>
<feature type="compositionally biased region" description="Basic and acidic residues" evidence="1">
    <location>
        <begin position="135"/>
        <end position="145"/>
    </location>
</feature>
<evidence type="ECO:0000313" key="2">
    <source>
        <dbReference type="EMBL" id="KKM06984.1"/>
    </source>
</evidence>
<gene>
    <name evidence="2" type="ORF">LCGC14_1738470</name>
</gene>
<dbReference type="AlphaFoldDB" id="A0A0F9H7B9"/>
<name>A0A0F9H7B9_9ZZZZ</name>
<dbReference type="SUPFAM" id="SSF51283">
    <property type="entry name" value="dUTPase-like"/>
    <property type="match status" value="1"/>
</dbReference>
<proteinExistence type="predicted"/>
<dbReference type="Gene3D" id="2.70.40.10">
    <property type="match status" value="1"/>
</dbReference>
<organism evidence="2">
    <name type="scientific">marine sediment metagenome</name>
    <dbReference type="NCBI Taxonomy" id="412755"/>
    <lineage>
        <taxon>unclassified sequences</taxon>
        <taxon>metagenomes</taxon>
        <taxon>ecological metagenomes</taxon>
    </lineage>
</organism>
<dbReference type="EMBL" id="LAZR01015871">
    <property type="protein sequence ID" value="KKM06984.1"/>
    <property type="molecule type" value="Genomic_DNA"/>
</dbReference>